<organism evidence="1 2">
    <name type="scientific">Acinetobacter baumannii</name>
    <dbReference type="NCBI Taxonomy" id="470"/>
    <lineage>
        <taxon>Bacteria</taxon>
        <taxon>Pseudomonadati</taxon>
        <taxon>Pseudomonadota</taxon>
        <taxon>Gammaproteobacteria</taxon>
        <taxon>Moraxellales</taxon>
        <taxon>Moraxellaceae</taxon>
        <taxon>Acinetobacter</taxon>
        <taxon>Acinetobacter calcoaceticus/baumannii complex</taxon>
    </lineage>
</organism>
<accession>A0AB73FE43</accession>
<dbReference type="EMBL" id="LLFE01000055">
    <property type="protein sequence ID" value="KQD19331.1"/>
    <property type="molecule type" value="Genomic_DNA"/>
</dbReference>
<protein>
    <recommendedName>
        <fullName evidence="3">Bacteriophage protein</fullName>
    </recommendedName>
</protein>
<evidence type="ECO:0000313" key="1">
    <source>
        <dbReference type="EMBL" id="KQD19331.1"/>
    </source>
</evidence>
<proteinExistence type="predicted"/>
<sequence length="64" mass="7257">MSEVNQRFEQVFKVSMDEMNKVNIDVYGIAMATIMKPALVTMKPIFQLIYEQGVKDGKAESKEG</sequence>
<evidence type="ECO:0000313" key="2">
    <source>
        <dbReference type="Proteomes" id="UP000051322"/>
    </source>
</evidence>
<dbReference type="AlphaFoldDB" id="A0AB73FE43"/>
<gene>
    <name evidence="1" type="ORF">APD06_16025</name>
</gene>
<evidence type="ECO:0008006" key="3">
    <source>
        <dbReference type="Google" id="ProtNLM"/>
    </source>
</evidence>
<reference evidence="1 2" key="1">
    <citation type="submission" date="2015-10" db="EMBL/GenBank/DDBJ databases">
        <title>The utility of whole genome sequencing in characterizing Acinetobacter epidemiology and analyzing hospital outbreaks.</title>
        <authorList>
            <person name="Ozer E.A."/>
            <person name="Fitzpatrick M.A."/>
            <person name="Hauser A.R."/>
        </authorList>
    </citation>
    <scope>NUCLEOTIDE SEQUENCE [LARGE SCALE GENOMIC DNA]</scope>
    <source>
        <strain evidence="1 2">ABBL059</strain>
    </source>
</reference>
<dbReference type="RefSeq" id="WP_000005732.1">
    <property type="nucleotide sequence ID" value="NZ_CAUZBY010000006.1"/>
</dbReference>
<name>A0AB73FE43_ACIBA</name>
<comment type="caution">
    <text evidence="1">The sequence shown here is derived from an EMBL/GenBank/DDBJ whole genome shotgun (WGS) entry which is preliminary data.</text>
</comment>
<dbReference type="Proteomes" id="UP000051322">
    <property type="component" value="Unassembled WGS sequence"/>
</dbReference>